<gene>
    <name evidence="2" type="ORF">LIER_41296</name>
</gene>
<name>A0AAV3R730_LITER</name>
<protein>
    <recommendedName>
        <fullName evidence="1">DUF6598 domain-containing protein</fullName>
    </recommendedName>
</protein>
<comment type="caution">
    <text evidence="2">The sequence shown here is derived from an EMBL/GenBank/DDBJ whole genome shotgun (WGS) entry which is preliminary data.</text>
</comment>
<feature type="domain" description="DUF6598" evidence="1">
    <location>
        <begin position="19"/>
        <end position="203"/>
    </location>
</feature>
<proteinExistence type="predicted"/>
<keyword evidence="3" id="KW-1185">Reference proteome</keyword>
<dbReference type="AlphaFoldDB" id="A0AAV3R730"/>
<evidence type="ECO:0000313" key="3">
    <source>
        <dbReference type="Proteomes" id="UP001454036"/>
    </source>
</evidence>
<dbReference type="Pfam" id="PF20241">
    <property type="entry name" value="DUF6598"/>
    <property type="match status" value="1"/>
</dbReference>
<reference evidence="2 3" key="1">
    <citation type="submission" date="2024-01" db="EMBL/GenBank/DDBJ databases">
        <title>The complete chloroplast genome sequence of Lithospermum erythrorhizon: insights into the phylogenetic relationship among Boraginaceae species and the maternal lineages of purple gromwells.</title>
        <authorList>
            <person name="Okada T."/>
            <person name="Watanabe K."/>
        </authorList>
    </citation>
    <scope>NUCLEOTIDE SEQUENCE [LARGE SCALE GENOMIC DNA]</scope>
</reference>
<dbReference type="Proteomes" id="UP001454036">
    <property type="component" value="Unassembled WGS sequence"/>
</dbReference>
<evidence type="ECO:0000259" key="1">
    <source>
        <dbReference type="Pfam" id="PF20241"/>
    </source>
</evidence>
<accession>A0AAV3R730</accession>
<sequence>MLVRCLRSHKNKPRSSEAVEIFSVFIGQEKSKAVHIYGSIEVLNGLNIELGYIFKRDENDALGLSENVKSIPIPDGSRVFDDCSSLEMKFDIKDVEGCLAIKGYVNWAATVFDSFKWYEKQLCFLIQGQHGGFAAIHYSIFSKAVRVTIKVLLNLKTRSFDVNPKVWGSLVTQYSHYDYSSCYNKDYYRSVLFKRTRDDMVEIRALLVFSLYKNNAD</sequence>
<organism evidence="2 3">
    <name type="scientific">Lithospermum erythrorhizon</name>
    <name type="common">Purple gromwell</name>
    <name type="synonym">Lithospermum officinale var. erythrorhizon</name>
    <dbReference type="NCBI Taxonomy" id="34254"/>
    <lineage>
        <taxon>Eukaryota</taxon>
        <taxon>Viridiplantae</taxon>
        <taxon>Streptophyta</taxon>
        <taxon>Embryophyta</taxon>
        <taxon>Tracheophyta</taxon>
        <taxon>Spermatophyta</taxon>
        <taxon>Magnoliopsida</taxon>
        <taxon>eudicotyledons</taxon>
        <taxon>Gunneridae</taxon>
        <taxon>Pentapetalae</taxon>
        <taxon>asterids</taxon>
        <taxon>lamiids</taxon>
        <taxon>Boraginales</taxon>
        <taxon>Boraginaceae</taxon>
        <taxon>Boraginoideae</taxon>
        <taxon>Lithospermeae</taxon>
        <taxon>Lithospermum</taxon>
    </lineage>
</organism>
<dbReference type="EMBL" id="BAABME010025468">
    <property type="protein sequence ID" value="GAA0172189.1"/>
    <property type="molecule type" value="Genomic_DNA"/>
</dbReference>
<dbReference type="InterPro" id="IPR046533">
    <property type="entry name" value="DUF6598"/>
</dbReference>
<evidence type="ECO:0000313" key="2">
    <source>
        <dbReference type="EMBL" id="GAA0172189.1"/>
    </source>
</evidence>